<evidence type="ECO:0000313" key="3">
    <source>
        <dbReference type="Proteomes" id="UP001203687"/>
    </source>
</evidence>
<organism evidence="2 3">
    <name type="scientific">Psychroserpens algicola</name>
    <dbReference type="NCBI Taxonomy" id="1719034"/>
    <lineage>
        <taxon>Bacteria</taxon>
        <taxon>Pseudomonadati</taxon>
        <taxon>Bacteroidota</taxon>
        <taxon>Flavobacteriia</taxon>
        <taxon>Flavobacteriales</taxon>
        <taxon>Flavobacteriaceae</taxon>
        <taxon>Psychroserpens</taxon>
    </lineage>
</organism>
<keyword evidence="1" id="KW-0812">Transmembrane</keyword>
<feature type="transmembrane region" description="Helical" evidence="1">
    <location>
        <begin position="135"/>
        <end position="156"/>
    </location>
</feature>
<sequence length="181" mass="21159">MENFLRNIKLIDDFTTEINISKSEFISRLKRQVDESSLGVFSDFGDVFSSSKNEYKGVVNYDGFKFKRKRRFFDTKMNVATVSGNYRQVSDTLIIESQITGFTGIIMFFFIFAMLIYTVFIMTFIFGTAGGDKPFYMIPFIALHALLMFGIPYFIVRRSVKRFKYDLEREFHYIASKPLNS</sequence>
<feature type="transmembrane region" description="Helical" evidence="1">
    <location>
        <begin position="105"/>
        <end position="129"/>
    </location>
</feature>
<evidence type="ECO:0000256" key="1">
    <source>
        <dbReference type="SAM" id="Phobius"/>
    </source>
</evidence>
<comment type="caution">
    <text evidence="2">The sequence shown here is derived from an EMBL/GenBank/DDBJ whole genome shotgun (WGS) entry which is preliminary data.</text>
</comment>
<accession>A0ABT0H8P2</accession>
<gene>
    <name evidence="2" type="ORF">MUY34_08910</name>
</gene>
<evidence type="ECO:0008006" key="4">
    <source>
        <dbReference type="Google" id="ProtNLM"/>
    </source>
</evidence>
<dbReference type="RefSeq" id="WP_248412766.1">
    <property type="nucleotide sequence ID" value="NZ_JALPQF010000007.1"/>
</dbReference>
<keyword evidence="3" id="KW-1185">Reference proteome</keyword>
<dbReference type="Proteomes" id="UP001203687">
    <property type="component" value="Unassembled WGS sequence"/>
</dbReference>
<dbReference type="EMBL" id="JALPQF010000007">
    <property type="protein sequence ID" value="MCK8480739.1"/>
    <property type="molecule type" value="Genomic_DNA"/>
</dbReference>
<name>A0ABT0H8P2_9FLAO</name>
<keyword evidence="1" id="KW-0472">Membrane</keyword>
<proteinExistence type="predicted"/>
<evidence type="ECO:0000313" key="2">
    <source>
        <dbReference type="EMBL" id="MCK8480739.1"/>
    </source>
</evidence>
<keyword evidence="1" id="KW-1133">Transmembrane helix</keyword>
<reference evidence="2" key="1">
    <citation type="submission" date="2022-04" db="EMBL/GenBank/DDBJ databases">
        <authorList>
            <person name="Ren T."/>
        </authorList>
    </citation>
    <scope>NUCLEOTIDE SEQUENCE</scope>
    <source>
        <strain evidence="2">F63249</strain>
    </source>
</reference>
<protein>
    <recommendedName>
        <fullName evidence="4">GTP-binding protein</fullName>
    </recommendedName>
</protein>